<comment type="caution">
    <text evidence="2">The sequence shown here is derived from an EMBL/GenBank/DDBJ whole genome shotgun (WGS) entry which is preliminary data.</text>
</comment>
<dbReference type="Gene3D" id="3.40.50.300">
    <property type="entry name" value="P-loop containing nucleotide triphosphate hydrolases"/>
    <property type="match status" value="1"/>
</dbReference>
<name>A0A2M9A4N1_9BACT</name>
<protein>
    <submittedName>
        <fullName evidence="2">Uncharacterized protein</fullName>
    </submittedName>
</protein>
<dbReference type="InterPro" id="IPR027417">
    <property type="entry name" value="P-loop_NTPase"/>
</dbReference>
<dbReference type="AlphaFoldDB" id="A0A2M9A4N1"/>
<keyword evidence="3" id="KW-1185">Reference proteome</keyword>
<feature type="coiled-coil region" evidence="1">
    <location>
        <begin position="190"/>
        <end position="233"/>
    </location>
</feature>
<evidence type="ECO:0000313" key="2">
    <source>
        <dbReference type="EMBL" id="PJJ40672.1"/>
    </source>
</evidence>
<organism evidence="2 3">
    <name type="scientific">Hallerella succinigenes</name>
    <dbReference type="NCBI Taxonomy" id="1896222"/>
    <lineage>
        <taxon>Bacteria</taxon>
        <taxon>Pseudomonadati</taxon>
        <taxon>Fibrobacterota</taxon>
        <taxon>Fibrobacteria</taxon>
        <taxon>Fibrobacterales</taxon>
        <taxon>Fibrobacteraceae</taxon>
        <taxon>Hallerella</taxon>
    </lineage>
</organism>
<sequence length="334" mass="38876">MLKEIFCEEFKEYGMVRKPIQLKNGLNVVIGEKKNGEENSIGKTTFLLIVDFCFGGDCYRSVDAAKALGPHKIFFTFSFEKDYTFCRSTEKIDELYRCDDKRNCLESIPLEEFKMWLAEKYSLQTISKSIRAIISPYFRIFNKSLLDAGDFLSGHKGESQKDQIRNFQQLFDDFSSIREIVKKVDSYTAKVNLLANAKRKNIELQELQETESIEKLQSRIEELRSKEKLLVENKSQRIANLSKENTERVIQLKMELKKLRSSRSCMEMKLRSRPLKSQFTSAGQERSHFLFIPFHRRQKPYSHSNRTKKRLMALLKLNAAAASFALSMSPKIPL</sequence>
<evidence type="ECO:0000313" key="3">
    <source>
        <dbReference type="Proteomes" id="UP000231134"/>
    </source>
</evidence>
<dbReference type="OrthoDB" id="9815945at2"/>
<proteinExistence type="predicted"/>
<evidence type="ECO:0000256" key="1">
    <source>
        <dbReference type="SAM" id="Coils"/>
    </source>
</evidence>
<dbReference type="EMBL" id="PGEX01000001">
    <property type="protein sequence ID" value="PJJ40672.1"/>
    <property type="molecule type" value="Genomic_DNA"/>
</dbReference>
<dbReference type="Proteomes" id="UP000231134">
    <property type="component" value="Unassembled WGS sequence"/>
</dbReference>
<keyword evidence="1" id="KW-0175">Coiled coil</keyword>
<gene>
    <name evidence="2" type="ORF">BGX16_0608</name>
</gene>
<reference evidence="2 3" key="1">
    <citation type="submission" date="2017-11" db="EMBL/GenBank/DDBJ databases">
        <title>Animal gut microbial communities from fecal samples from Wisconsin, USA.</title>
        <authorList>
            <person name="Neumann A."/>
        </authorList>
    </citation>
    <scope>NUCLEOTIDE SEQUENCE [LARGE SCALE GENOMIC DNA]</scope>
    <source>
        <strain evidence="2 3">UWS3</strain>
    </source>
</reference>
<accession>A0A2M9A4N1</accession>